<proteinExistence type="predicted"/>
<reference evidence="3" key="2">
    <citation type="submission" date="2015-01" db="EMBL/GenBank/DDBJ databases">
        <title>Evolutionary Origins and Diversification of the Mycorrhizal Mutualists.</title>
        <authorList>
            <consortium name="DOE Joint Genome Institute"/>
            <consortium name="Mycorrhizal Genomics Consortium"/>
            <person name="Kohler A."/>
            <person name="Kuo A."/>
            <person name="Nagy L.G."/>
            <person name="Floudas D."/>
            <person name="Copeland A."/>
            <person name="Barry K.W."/>
            <person name="Cichocki N."/>
            <person name="Veneault-Fourrey C."/>
            <person name="LaButti K."/>
            <person name="Lindquist E.A."/>
            <person name="Lipzen A."/>
            <person name="Lundell T."/>
            <person name="Morin E."/>
            <person name="Murat C."/>
            <person name="Riley R."/>
            <person name="Ohm R."/>
            <person name="Sun H."/>
            <person name="Tunlid A."/>
            <person name="Henrissat B."/>
            <person name="Grigoriev I.V."/>
            <person name="Hibbett D.S."/>
            <person name="Martin F."/>
        </authorList>
    </citation>
    <scope>NUCLEOTIDE SEQUENCE [LARGE SCALE GENOMIC DNA]</scope>
    <source>
        <strain evidence="3">Foug A</strain>
    </source>
</reference>
<dbReference type="AlphaFoldDB" id="A0A0C3D2C1"/>
<dbReference type="InterPro" id="IPR022237">
    <property type="entry name" value="PsiD-like"/>
</dbReference>
<gene>
    <name evidence="2" type="ORF">SCLCIDRAFT_34467</name>
</gene>
<evidence type="ECO:0000259" key="1">
    <source>
        <dbReference type="Pfam" id="PF12588"/>
    </source>
</evidence>
<feature type="non-terminal residue" evidence="2">
    <location>
        <position position="250"/>
    </location>
</feature>
<evidence type="ECO:0000313" key="2">
    <source>
        <dbReference type="EMBL" id="KIM50256.1"/>
    </source>
</evidence>
<evidence type="ECO:0000313" key="3">
    <source>
        <dbReference type="Proteomes" id="UP000053989"/>
    </source>
</evidence>
<reference evidence="2 3" key="1">
    <citation type="submission" date="2014-04" db="EMBL/GenBank/DDBJ databases">
        <authorList>
            <consortium name="DOE Joint Genome Institute"/>
            <person name="Kuo A."/>
            <person name="Kohler A."/>
            <person name="Nagy L.G."/>
            <person name="Floudas D."/>
            <person name="Copeland A."/>
            <person name="Barry K.W."/>
            <person name="Cichocki N."/>
            <person name="Veneault-Fourrey C."/>
            <person name="LaButti K."/>
            <person name="Lindquist E.A."/>
            <person name="Lipzen A."/>
            <person name="Lundell T."/>
            <person name="Morin E."/>
            <person name="Murat C."/>
            <person name="Sun H."/>
            <person name="Tunlid A."/>
            <person name="Henrissat B."/>
            <person name="Grigoriev I.V."/>
            <person name="Hibbett D.S."/>
            <person name="Martin F."/>
            <person name="Nordberg H.P."/>
            <person name="Cantor M.N."/>
            <person name="Hua S.X."/>
        </authorList>
    </citation>
    <scope>NUCLEOTIDE SEQUENCE [LARGE SCALE GENOMIC DNA]</scope>
    <source>
        <strain evidence="2 3">Foug A</strain>
    </source>
</reference>
<organism evidence="2 3">
    <name type="scientific">Scleroderma citrinum Foug A</name>
    <dbReference type="NCBI Taxonomy" id="1036808"/>
    <lineage>
        <taxon>Eukaryota</taxon>
        <taxon>Fungi</taxon>
        <taxon>Dikarya</taxon>
        <taxon>Basidiomycota</taxon>
        <taxon>Agaricomycotina</taxon>
        <taxon>Agaricomycetes</taxon>
        <taxon>Agaricomycetidae</taxon>
        <taxon>Boletales</taxon>
        <taxon>Sclerodermatineae</taxon>
        <taxon>Sclerodermataceae</taxon>
        <taxon>Scleroderma</taxon>
    </lineage>
</organism>
<dbReference type="Proteomes" id="UP000053989">
    <property type="component" value="Unassembled WGS sequence"/>
</dbReference>
<dbReference type="OrthoDB" id="5973539at2759"/>
<dbReference type="STRING" id="1036808.A0A0C3D2C1"/>
<dbReference type="HOGENOM" id="CLU_102667_0_0_1"/>
<accession>A0A0C3D2C1</accession>
<protein>
    <recommendedName>
        <fullName evidence="1">L-tryptophan decarboxylase PsiD-like domain-containing protein</fullName>
    </recommendedName>
</protein>
<dbReference type="EMBL" id="KN822551">
    <property type="protein sequence ID" value="KIM50256.1"/>
    <property type="molecule type" value="Genomic_DNA"/>
</dbReference>
<feature type="domain" description="L-tryptophan decarboxylase PsiD-like" evidence="1">
    <location>
        <begin position="48"/>
        <end position="178"/>
    </location>
</feature>
<sequence>MLAPNHIGRGVIPQPSVLDDWIISQLNVLHAEPDCGTRGSNQDVYLGPVVQEFQQLIESDPEIFMYFHKMFDEVRRPADDVNQIKDYKDLMVILNQVITQAPRFGGVNNLVIGVPIYAVLAPFCNTPSGYNAFTNPKVNAHFQKFFDVWARFLVSPASRYALATGEKCWFSAEALDAMAQRLGASFYDTWVCRNDDPEKHYGFTSWDDFFTRRFRPGMRPVIEPGNPNLVTAACEATVHAIHPNVRALDT</sequence>
<keyword evidence="3" id="KW-1185">Reference proteome</keyword>
<dbReference type="InParanoid" id="A0A0C3D2C1"/>
<name>A0A0C3D2C1_9AGAM</name>
<dbReference type="Pfam" id="PF12588">
    <property type="entry name" value="PSDC"/>
    <property type="match status" value="1"/>
</dbReference>